<accession>A0ABQ8SEL6</accession>
<dbReference type="InterPro" id="IPR009057">
    <property type="entry name" value="Homeodomain-like_sf"/>
</dbReference>
<feature type="domain" description="HTH psq-type" evidence="2">
    <location>
        <begin position="8"/>
        <end position="32"/>
    </location>
</feature>
<proteinExistence type="predicted"/>
<keyword evidence="4" id="KW-1185">Reference proteome</keyword>
<organism evidence="3 4">
    <name type="scientific">Periplaneta americana</name>
    <name type="common">American cockroach</name>
    <name type="synonym">Blatta americana</name>
    <dbReference type="NCBI Taxonomy" id="6978"/>
    <lineage>
        <taxon>Eukaryota</taxon>
        <taxon>Metazoa</taxon>
        <taxon>Ecdysozoa</taxon>
        <taxon>Arthropoda</taxon>
        <taxon>Hexapoda</taxon>
        <taxon>Insecta</taxon>
        <taxon>Pterygota</taxon>
        <taxon>Neoptera</taxon>
        <taxon>Polyneoptera</taxon>
        <taxon>Dictyoptera</taxon>
        <taxon>Blattodea</taxon>
        <taxon>Blattoidea</taxon>
        <taxon>Blattidae</taxon>
        <taxon>Blattinae</taxon>
        <taxon>Periplaneta</taxon>
    </lineage>
</organism>
<evidence type="ECO:0000256" key="1">
    <source>
        <dbReference type="ARBA" id="ARBA00004123"/>
    </source>
</evidence>
<dbReference type="Gene3D" id="1.10.10.60">
    <property type="entry name" value="Homeodomain-like"/>
    <property type="match status" value="1"/>
</dbReference>
<comment type="caution">
    <text evidence="3">The sequence shown here is derived from an EMBL/GenBank/DDBJ whole genome shotgun (WGS) entry which is preliminary data.</text>
</comment>
<gene>
    <name evidence="3" type="ORF">ANN_21174</name>
</gene>
<dbReference type="Proteomes" id="UP001148838">
    <property type="component" value="Unassembled WGS sequence"/>
</dbReference>
<reference evidence="3 4" key="1">
    <citation type="journal article" date="2022" name="Allergy">
        <title>Genome assembly and annotation of Periplaneta americana reveal a comprehensive cockroach allergen profile.</title>
        <authorList>
            <person name="Wang L."/>
            <person name="Xiong Q."/>
            <person name="Saelim N."/>
            <person name="Wang L."/>
            <person name="Nong W."/>
            <person name="Wan A.T."/>
            <person name="Shi M."/>
            <person name="Liu X."/>
            <person name="Cao Q."/>
            <person name="Hui J.H.L."/>
            <person name="Sookrung N."/>
            <person name="Leung T.F."/>
            <person name="Tungtrongchitr A."/>
            <person name="Tsui S.K.W."/>
        </authorList>
    </citation>
    <scope>NUCLEOTIDE SEQUENCE [LARGE SCALE GENOMIC DNA]</scope>
    <source>
        <strain evidence="3">PWHHKU_190912</strain>
    </source>
</reference>
<name>A0ABQ8SEL6_PERAM</name>
<dbReference type="EMBL" id="JAJSOF020000029">
    <property type="protein sequence ID" value="KAJ4432551.1"/>
    <property type="molecule type" value="Genomic_DNA"/>
</dbReference>
<dbReference type="Pfam" id="PF05225">
    <property type="entry name" value="HTH_psq"/>
    <property type="match status" value="1"/>
</dbReference>
<protein>
    <recommendedName>
        <fullName evidence="2">HTH psq-type domain-containing protein</fullName>
    </recommendedName>
</protein>
<evidence type="ECO:0000313" key="4">
    <source>
        <dbReference type="Proteomes" id="UP001148838"/>
    </source>
</evidence>
<evidence type="ECO:0000313" key="3">
    <source>
        <dbReference type="EMBL" id="KAJ4432551.1"/>
    </source>
</evidence>
<evidence type="ECO:0000259" key="2">
    <source>
        <dbReference type="Pfam" id="PF05225"/>
    </source>
</evidence>
<dbReference type="InterPro" id="IPR007889">
    <property type="entry name" value="HTH_Psq"/>
</dbReference>
<dbReference type="SUPFAM" id="SSF46689">
    <property type="entry name" value="Homeodomain-like"/>
    <property type="match status" value="1"/>
</dbReference>
<comment type="subcellular location">
    <subcellularLocation>
        <location evidence="1">Nucleus</location>
    </subcellularLocation>
</comment>
<sequence>MKYGQWQEEDMSRALAAVRNGDMGVNEAARTYKLIRKSEVVTEFHIPLLFGKAYGLAATIGTAVNAFAKTGVWPVNRDVFHDCHFVAAIQFEIDYVPVMQASTIEPVNEEIPEPNTVIPEKGAIASGSQDSLESLPANAATLAPKLQVSLGEISPIPNNISLGRSTNKAEKIIVITSSPYKQRLKELKSKQLKEEGLKILHRRSQLKPNSRILQMVQ</sequence>